<dbReference type="HOGENOM" id="CLU_041822_0_0_1"/>
<accession>A0A061H0R0</accession>
<comment type="subcellular location">
    <subcellularLocation>
        <location evidence="2">Cytoplasm</location>
    </subcellularLocation>
    <subcellularLocation>
        <location evidence="1">Nucleus membrane</location>
        <topology evidence="1">Multi-pass membrane protein</topology>
    </subcellularLocation>
</comment>
<dbReference type="Pfam" id="PF03907">
    <property type="entry name" value="Spo7"/>
    <property type="match status" value="1"/>
</dbReference>
<dbReference type="GO" id="GO:0006629">
    <property type="term" value="P:lipid metabolic process"/>
    <property type="evidence" value="ECO:0007669"/>
    <property type="project" value="UniProtKB-KW"/>
</dbReference>
<feature type="compositionally biased region" description="Low complexity" evidence="11">
    <location>
        <begin position="12"/>
        <end position="25"/>
    </location>
</feature>
<evidence type="ECO:0000256" key="9">
    <source>
        <dbReference type="ARBA" id="ARBA00023242"/>
    </source>
</evidence>
<keyword evidence="6 12" id="KW-1133">Transmembrane helix</keyword>
<dbReference type="PANTHER" id="PTHR20996">
    <property type="entry name" value="NUCLEAR ENVELOPE PHOSPHATASE-REGULATORY SUBUNIT 1"/>
    <property type="match status" value="1"/>
</dbReference>
<dbReference type="RefSeq" id="XP_007882469.1">
    <property type="nucleotide sequence ID" value="XM_007884278.1"/>
</dbReference>
<evidence type="ECO:0000256" key="8">
    <source>
        <dbReference type="ARBA" id="ARBA00023136"/>
    </source>
</evidence>
<dbReference type="PANTHER" id="PTHR20996:SF1">
    <property type="entry name" value="NUCLEAR ENVELOPE PHOSPHATASE-REGULATORY SUBUNIT 1"/>
    <property type="match status" value="1"/>
</dbReference>
<feature type="transmembrane region" description="Helical" evidence="12">
    <location>
        <begin position="64"/>
        <end position="82"/>
    </location>
</feature>
<feature type="region of interest" description="Disordered" evidence="11">
    <location>
        <begin position="1"/>
        <end position="28"/>
    </location>
</feature>
<dbReference type="KEGG" id="pfp:PFL1_06732"/>
<dbReference type="InterPro" id="IPR005605">
    <property type="entry name" value="Spo7"/>
</dbReference>
<sequence>MPNAQRAASKRNGNAHGHGHAATAHLPPYTPAADANTYRDLLIFEERLKQNAARLEARKNKYESLLAVFVGFIVFLSYHVFIDRKESVPLHYFILSLLLICLTTLFLFFASGMHAERIRAANKFVPQANRSLRSFNMYLNTRVDPRRRSPWPLSYLWPSSQSPSPSSASSSTTQRSKPPPAAAASGAAAGGGGGGARTTHRRSAIPPIPPSQNPRGELIFSTKVSSDFRDGYERYRAAFERRRSEKMLAKRRRSWKRWIDWFLALALAPFQSRSAAPRTTQPAASPSTSASAAPPAAAAAHAHGRSSSAHDGEQGLDGGGGGGTTAEQRGGSTAVDSARSSIDSAQGDDVHRPQAADTADAEPSAVPRSQNEQHDQDDRDAQEVERQLDPGTSTRPAPAAVAAAAAAAANEEQPQLGPGWIKVQRSSARPRIGRSDSASPSSPSSAAP</sequence>
<evidence type="ECO:0000313" key="14">
    <source>
        <dbReference type="Proteomes" id="UP000053664"/>
    </source>
</evidence>
<dbReference type="GeneID" id="19320803"/>
<feature type="compositionally biased region" description="Gly residues" evidence="11">
    <location>
        <begin position="315"/>
        <end position="324"/>
    </location>
</feature>
<evidence type="ECO:0000256" key="4">
    <source>
        <dbReference type="ARBA" id="ARBA00022490"/>
    </source>
</evidence>
<name>A0A061H0R0_9BASI</name>
<feature type="compositionally biased region" description="Low complexity" evidence="11">
    <location>
        <begin position="396"/>
        <end position="409"/>
    </location>
</feature>
<dbReference type="OrthoDB" id="5599171at2759"/>
<evidence type="ECO:0000256" key="7">
    <source>
        <dbReference type="ARBA" id="ARBA00023098"/>
    </source>
</evidence>
<dbReference type="GO" id="GO:0071595">
    <property type="term" value="C:Nem1-Spo7 phosphatase complex"/>
    <property type="evidence" value="ECO:0007669"/>
    <property type="project" value="InterPro"/>
</dbReference>
<evidence type="ECO:0000256" key="10">
    <source>
        <dbReference type="ARBA" id="ARBA00030458"/>
    </source>
</evidence>
<organism evidence="13 14">
    <name type="scientific">Pseudozyma flocculosa PF-1</name>
    <dbReference type="NCBI Taxonomy" id="1277687"/>
    <lineage>
        <taxon>Eukaryota</taxon>
        <taxon>Fungi</taxon>
        <taxon>Dikarya</taxon>
        <taxon>Basidiomycota</taxon>
        <taxon>Ustilaginomycotina</taxon>
        <taxon>Ustilaginomycetes</taxon>
        <taxon>Ustilaginales</taxon>
        <taxon>Ustilaginaceae</taxon>
        <taxon>Pseudozyma</taxon>
    </lineage>
</organism>
<dbReference type="GO" id="GO:0019888">
    <property type="term" value="F:protein phosphatase regulator activity"/>
    <property type="evidence" value="ECO:0007669"/>
    <property type="project" value="InterPro"/>
</dbReference>
<comment type="similarity">
    <text evidence="3">Belongs to the CNEP1R1 family.</text>
</comment>
<dbReference type="AlphaFoldDB" id="A0A061H0R0"/>
<feature type="region of interest" description="Disordered" evidence="11">
    <location>
        <begin position="158"/>
        <end position="218"/>
    </location>
</feature>
<keyword evidence="8 12" id="KW-0472">Membrane</keyword>
<feature type="compositionally biased region" description="Low complexity" evidence="11">
    <location>
        <begin position="158"/>
        <end position="187"/>
    </location>
</feature>
<evidence type="ECO:0000256" key="1">
    <source>
        <dbReference type="ARBA" id="ARBA00004232"/>
    </source>
</evidence>
<keyword evidence="7" id="KW-0443">Lipid metabolism</keyword>
<feature type="transmembrane region" description="Helical" evidence="12">
    <location>
        <begin position="88"/>
        <end position="109"/>
    </location>
</feature>
<reference evidence="13 14" key="1">
    <citation type="journal article" date="2013" name="Plant Cell">
        <title>The transition from a phytopathogenic smut ancestor to an anamorphic biocontrol agent deciphered by comparative whole-genome analysis.</title>
        <authorList>
            <person name="Lefebvre F."/>
            <person name="Joly D.L."/>
            <person name="Labbe C."/>
            <person name="Teichmann B."/>
            <person name="Linning R."/>
            <person name="Belzile F."/>
            <person name="Bakkeren G."/>
            <person name="Belanger R.R."/>
        </authorList>
    </citation>
    <scope>NUCLEOTIDE SEQUENCE [LARGE SCALE GENOMIC DNA]</scope>
    <source>
        <strain evidence="13 14">PF-1</strain>
    </source>
</reference>
<evidence type="ECO:0000313" key="13">
    <source>
        <dbReference type="EMBL" id="EPQ25738.1"/>
    </source>
</evidence>
<gene>
    <name evidence="13" type="ORF">PFL1_06732</name>
</gene>
<feature type="compositionally biased region" description="Low complexity" evidence="11">
    <location>
        <begin position="273"/>
        <end position="307"/>
    </location>
</feature>
<evidence type="ECO:0000256" key="3">
    <source>
        <dbReference type="ARBA" id="ARBA00010998"/>
    </source>
</evidence>
<evidence type="ECO:0000256" key="5">
    <source>
        <dbReference type="ARBA" id="ARBA00022692"/>
    </source>
</evidence>
<proteinExistence type="inferred from homology"/>
<evidence type="ECO:0000256" key="2">
    <source>
        <dbReference type="ARBA" id="ARBA00004496"/>
    </source>
</evidence>
<evidence type="ECO:0000256" key="12">
    <source>
        <dbReference type="SAM" id="Phobius"/>
    </source>
</evidence>
<feature type="region of interest" description="Disordered" evidence="11">
    <location>
        <begin position="273"/>
        <end position="448"/>
    </location>
</feature>
<feature type="compositionally biased region" description="Polar residues" evidence="11">
    <location>
        <begin position="334"/>
        <end position="344"/>
    </location>
</feature>
<dbReference type="EMBL" id="KE361651">
    <property type="protein sequence ID" value="EPQ25738.1"/>
    <property type="molecule type" value="Genomic_DNA"/>
</dbReference>
<evidence type="ECO:0000256" key="6">
    <source>
        <dbReference type="ARBA" id="ARBA00022989"/>
    </source>
</evidence>
<dbReference type="Proteomes" id="UP000053664">
    <property type="component" value="Unassembled WGS sequence"/>
</dbReference>
<dbReference type="InterPro" id="IPR019168">
    <property type="entry name" value="NEP1-R1"/>
</dbReference>
<feature type="compositionally biased region" description="Basic and acidic residues" evidence="11">
    <location>
        <begin position="371"/>
        <end position="388"/>
    </location>
</feature>
<protein>
    <recommendedName>
        <fullName evidence="10">Transmembrane protein 188</fullName>
    </recommendedName>
</protein>
<dbReference type="GO" id="GO:0005737">
    <property type="term" value="C:cytoplasm"/>
    <property type="evidence" value="ECO:0007669"/>
    <property type="project" value="UniProtKB-SubCell"/>
</dbReference>
<feature type="compositionally biased region" description="Low complexity" evidence="11">
    <location>
        <begin position="437"/>
        <end position="448"/>
    </location>
</feature>
<evidence type="ECO:0000256" key="11">
    <source>
        <dbReference type="SAM" id="MobiDB-lite"/>
    </source>
</evidence>
<keyword evidence="5 12" id="KW-0812">Transmembrane</keyword>
<dbReference type="GO" id="GO:0031965">
    <property type="term" value="C:nuclear membrane"/>
    <property type="evidence" value="ECO:0007669"/>
    <property type="project" value="UniProtKB-SubCell"/>
</dbReference>
<keyword evidence="9" id="KW-0539">Nucleus</keyword>
<keyword evidence="4" id="KW-0963">Cytoplasm</keyword>
<dbReference type="eggNOG" id="ENOG502S2NB">
    <property type="taxonomic scope" value="Eukaryota"/>
</dbReference>